<name>A0A835W2N3_CHLIN</name>
<dbReference type="PANTHER" id="PTHR34284">
    <property type="entry name" value="FG-GAP REPEAT-CONTAINING PROTEIN"/>
    <property type="match status" value="1"/>
</dbReference>
<evidence type="ECO:0000256" key="2">
    <source>
        <dbReference type="SAM" id="Phobius"/>
    </source>
</evidence>
<feature type="region of interest" description="Disordered" evidence="1">
    <location>
        <begin position="372"/>
        <end position="463"/>
    </location>
</feature>
<organism evidence="4 5">
    <name type="scientific">Chlamydomonas incerta</name>
    <dbReference type="NCBI Taxonomy" id="51695"/>
    <lineage>
        <taxon>Eukaryota</taxon>
        <taxon>Viridiplantae</taxon>
        <taxon>Chlorophyta</taxon>
        <taxon>core chlorophytes</taxon>
        <taxon>Chlorophyceae</taxon>
        <taxon>CS clade</taxon>
        <taxon>Chlamydomonadales</taxon>
        <taxon>Chlamydomonadaceae</taxon>
        <taxon>Chlamydomonas</taxon>
    </lineage>
</organism>
<dbReference type="EMBL" id="JAEHOC010000016">
    <property type="protein sequence ID" value="KAG2434819.1"/>
    <property type="molecule type" value="Genomic_DNA"/>
</dbReference>
<keyword evidence="2" id="KW-1133">Transmembrane helix</keyword>
<keyword evidence="5" id="KW-1185">Reference proteome</keyword>
<accession>A0A835W2N3</accession>
<feature type="compositionally biased region" description="Gly residues" evidence="1">
    <location>
        <begin position="445"/>
        <end position="458"/>
    </location>
</feature>
<comment type="caution">
    <text evidence="4">The sequence shown here is derived from an EMBL/GenBank/DDBJ whole genome shotgun (WGS) entry which is preliminary data.</text>
</comment>
<proteinExistence type="predicted"/>
<keyword evidence="2" id="KW-0812">Transmembrane</keyword>
<keyword evidence="3" id="KW-0732">Signal</keyword>
<dbReference type="Proteomes" id="UP000650467">
    <property type="component" value="Unassembled WGS sequence"/>
</dbReference>
<gene>
    <name evidence="4" type="ORF">HXX76_007704</name>
</gene>
<evidence type="ECO:0000313" key="5">
    <source>
        <dbReference type="Proteomes" id="UP000650467"/>
    </source>
</evidence>
<keyword evidence="2" id="KW-0472">Membrane</keyword>
<evidence type="ECO:0008006" key="6">
    <source>
        <dbReference type="Google" id="ProtNLM"/>
    </source>
</evidence>
<sequence length="838" mass="88244">MYKRDVAIVLLACVALLVSLQNEGTFTFEKAWFHHTLDETQELYAQHHELPAPVVADLNGDGHIELVVTTPDLKLQVVQPAAQGHHGEGFARAVDINSISLLFKRALVAAGHRPVALQVGYIDPLPLERVRPLRKQVIVVVTASWQVLCFDHNLALLWEYDARVHFPHHSHIKEVAVYISPHQVHGSDRGLVVVGASVMRGDLASGEGLESVAGGGVNGTGSFFEDDDVLLSEMREDAERRRLSKSAGLAEQLSDLDKDDPLAGLPGSRHFSYVAMEGGKGAVRWQHGSGDFHKDLDELSSGLVPQHQYRLDAEKLEGRHFGEASCRDYRESMLHVLPHVWDRPADTRLMEAHFIKHRVGRGASKHELAVHGSAGRGLKQTDGAGKAHSAPSGLLGGGLFRPRVGSKAGRHSAASAGNRHVAGAHGGQPAHGRGGAHHHSLDAAAGGGGGGKHGAAGKGGHDHLAADVSAKGSAAAARAGAAAAAGGGGGEVSHPHNVTANALVAFLEEGVEVLHLFSGRTVCKLHLPPRTLHADLNGDGVLDHISVYHGHTSQAGEGGDGEDGDTLLPGELRSVSGRGHAVSGRCTAHVRSGIPPSETLFTVQVCHTRKFGVSTSRNVFQRAAAAAQPTELATPVMLPIPDLHGYSSRRRQHGMLVFMTNKGEMTAVSSGGAHLWQEYMQVSWPPADENPDHVVPTLAAMALYTHAVPTTVLAAGTDHAVIVSEHGHVLAELELPAAPTQPLVVADFNGDGLNDIILVTNKGLYGYVQVEHLAGGMSLSALLLTLVIALGLVYFTQHYDPMGSLGSGGAGAGGAMGGAGAGAVRRSAKQLRSTDYVD</sequence>
<dbReference type="AlphaFoldDB" id="A0A835W2N3"/>
<protein>
    <recommendedName>
        <fullName evidence="6">FG-GAP repeat-containing protein</fullName>
    </recommendedName>
</protein>
<reference evidence="4" key="1">
    <citation type="journal article" date="2020" name="bioRxiv">
        <title>Comparative genomics of Chlamydomonas.</title>
        <authorList>
            <person name="Craig R.J."/>
            <person name="Hasan A.R."/>
            <person name="Ness R.W."/>
            <person name="Keightley P.D."/>
        </authorList>
    </citation>
    <scope>NUCLEOTIDE SEQUENCE</scope>
    <source>
        <strain evidence="4">SAG 7.73</strain>
    </source>
</reference>
<evidence type="ECO:0000256" key="3">
    <source>
        <dbReference type="SAM" id="SignalP"/>
    </source>
</evidence>
<dbReference type="OrthoDB" id="270568at2759"/>
<feature type="chain" id="PRO_5032386766" description="FG-GAP repeat-containing protein" evidence="3">
    <location>
        <begin position="20"/>
        <end position="838"/>
    </location>
</feature>
<evidence type="ECO:0000256" key="1">
    <source>
        <dbReference type="SAM" id="MobiDB-lite"/>
    </source>
</evidence>
<feature type="transmembrane region" description="Helical" evidence="2">
    <location>
        <begin position="773"/>
        <end position="795"/>
    </location>
</feature>
<dbReference type="SUPFAM" id="SSF69318">
    <property type="entry name" value="Integrin alpha N-terminal domain"/>
    <property type="match status" value="1"/>
</dbReference>
<evidence type="ECO:0000313" key="4">
    <source>
        <dbReference type="EMBL" id="KAG2434819.1"/>
    </source>
</evidence>
<dbReference type="PANTHER" id="PTHR34284:SF1">
    <property type="entry name" value="FG-GAP REPEAT-CONTAINING PROTEIN"/>
    <property type="match status" value="1"/>
</dbReference>
<feature type="signal peptide" evidence="3">
    <location>
        <begin position="1"/>
        <end position="19"/>
    </location>
</feature>
<dbReference type="InterPro" id="IPR028994">
    <property type="entry name" value="Integrin_alpha_N"/>
</dbReference>